<evidence type="ECO:0000313" key="2">
    <source>
        <dbReference type="Proteomes" id="UP000789396"/>
    </source>
</evidence>
<organism evidence="1 2">
    <name type="scientific">Racocetra fulgida</name>
    <dbReference type="NCBI Taxonomy" id="60492"/>
    <lineage>
        <taxon>Eukaryota</taxon>
        <taxon>Fungi</taxon>
        <taxon>Fungi incertae sedis</taxon>
        <taxon>Mucoromycota</taxon>
        <taxon>Glomeromycotina</taxon>
        <taxon>Glomeromycetes</taxon>
        <taxon>Diversisporales</taxon>
        <taxon>Gigasporaceae</taxon>
        <taxon>Racocetra</taxon>
    </lineage>
</organism>
<keyword evidence="2" id="KW-1185">Reference proteome</keyword>
<dbReference type="OrthoDB" id="10470561at2759"/>
<dbReference type="EMBL" id="CAJVPZ010087893">
    <property type="protein sequence ID" value="CAG8813054.1"/>
    <property type="molecule type" value="Genomic_DNA"/>
</dbReference>
<name>A0A9N9K894_9GLOM</name>
<accession>A0A9N9K894</accession>
<sequence>RDFVKLLDSKIKIAAMLQSKQRLSARRDIRDFLTWFRRKSETSET</sequence>
<dbReference type="Proteomes" id="UP000789396">
    <property type="component" value="Unassembled WGS sequence"/>
</dbReference>
<comment type="caution">
    <text evidence="1">The sequence shown here is derived from an EMBL/GenBank/DDBJ whole genome shotgun (WGS) entry which is preliminary data.</text>
</comment>
<reference evidence="1" key="1">
    <citation type="submission" date="2021-06" db="EMBL/GenBank/DDBJ databases">
        <authorList>
            <person name="Kallberg Y."/>
            <person name="Tangrot J."/>
            <person name="Rosling A."/>
        </authorList>
    </citation>
    <scope>NUCLEOTIDE SEQUENCE</scope>
    <source>
        <strain evidence="1">IN212</strain>
    </source>
</reference>
<evidence type="ECO:0000313" key="1">
    <source>
        <dbReference type="EMBL" id="CAG8813054.1"/>
    </source>
</evidence>
<feature type="non-terminal residue" evidence="1">
    <location>
        <position position="1"/>
    </location>
</feature>
<gene>
    <name evidence="1" type="ORF">RFULGI_LOCUS18972</name>
</gene>
<feature type="non-terminal residue" evidence="1">
    <location>
        <position position="45"/>
    </location>
</feature>
<dbReference type="AlphaFoldDB" id="A0A9N9K894"/>
<proteinExistence type="predicted"/>
<protein>
    <submittedName>
        <fullName evidence="1">479_t:CDS:1</fullName>
    </submittedName>
</protein>